<dbReference type="InterPro" id="IPR046342">
    <property type="entry name" value="CBS_dom_sf"/>
</dbReference>
<comment type="caution">
    <text evidence="4">The sequence shown here is derived from an EMBL/GenBank/DDBJ whole genome shotgun (WGS) entry which is preliminary data.</text>
</comment>
<accession>A0ABD6C8N2</accession>
<evidence type="ECO:0000313" key="4">
    <source>
        <dbReference type="EMBL" id="MFD1586188.1"/>
    </source>
</evidence>
<dbReference type="Pfam" id="PF00571">
    <property type="entry name" value="CBS"/>
    <property type="match status" value="2"/>
</dbReference>
<dbReference type="CDD" id="cd03449">
    <property type="entry name" value="R_hydratase"/>
    <property type="match status" value="1"/>
</dbReference>
<keyword evidence="1" id="KW-0129">CBS domain</keyword>
<protein>
    <submittedName>
        <fullName evidence="4">CBS domain-containing protein</fullName>
    </submittedName>
</protein>
<evidence type="ECO:0000256" key="2">
    <source>
        <dbReference type="SAM" id="MobiDB-lite"/>
    </source>
</evidence>
<dbReference type="SUPFAM" id="SSF54637">
    <property type="entry name" value="Thioesterase/thiol ester dehydrase-isomerase"/>
    <property type="match status" value="1"/>
</dbReference>
<dbReference type="Proteomes" id="UP001597119">
    <property type="component" value="Unassembled WGS sequence"/>
</dbReference>
<dbReference type="SMART" id="SM00116">
    <property type="entry name" value="CBS"/>
    <property type="match status" value="2"/>
</dbReference>
<dbReference type="Gene3D" id="3.10.580.10">
    <property type="entry name" value="CBS-domain"/>
    <property type="match status" value="1"/>
</dbReference>
<sequence>MLAPVTIREVMNPTVETIPPDLPVIEAAQLLYEEDIGSVVVVRDGNPVGILTESDVVRLLARQKDATSLTAAECMSAPPITVGVDDALELAVEQFREYNVKKLPVMDGDELAGIVTTTDLSYYLPHLTRKATERPPPTDATAGRRNRTRVDTAYENEAWSFESFGERETHIDLGDVVKFSKTLSADDVQAFADASGDTNRLHLDAEYAAGTRFGHPIVHGTLVAGTISAALARLPGLIVYLSQEVSYLGPVDVGDRVTAVCEVVEDLGNDRYRLTTAVTREDGQQVIDGEAVVLADDIPDTA</sequence>
<feature type="domain" description="CBS" evidence="3">
    <location>
        <begin position="11"/>
        <end position="66"/>
    </location>
</feature>
<dbReference type="PANTHER" id="PTHR43437">
    <property type="entry name" value="HYDROXYACYL-THIOESTER DEHYDRATASE TYPE 2, MITOCHONDRIAL-RELATED"/>
    <property type="match status" value="1"/>
</dbReference>
<dbReference type="CDD" id="cd09836">
    <property type="entry name" value="CBS_pair_arch"/>
    <property type="match status" value="1"/>
</dbReference>
<dbReference type="InterPro" id="IPR002539">
    <property type="entry name" value="MaoC-like_dom"/>
</dbReference>
<evidence type="ECO:0000259" key="3">
    <source>
        <dbReference type="PROSITE" id="PS51371"/>
    </source>
</evidence>
<dbReference type="Gene3D" id="3.10.129.10">
    <property type="entry name" value="Hotdog Thioesterase"/>
    <property type="match status" value="1"/>
</dbReference>
<feature type="region of interest" description="Disordered" evidence="2">
    <location>
        <begin position="128"/>
        <end position="149"/>
    </location>
</feature>
<dbReference type="PROSITE" id="PS51371">
    <property type="entry name" value="CBS"/>
    <property type="match status" value="2"/>
</dbReference>
<evidence type="ECO:0000256" key="1">
    <source>
        <dbReference type="PROSITE-ProRule" id="PRU00703"/>
    </source>
</evidence>
<dbReference type="InterPro" id="IPR050965">
    <property type="entry name" value="UPF0336/Enoyl-CoA_hydratase"/>
</dbReference>
<dbReference type="Pfam" id="PF01575">
    <property type="entry name" value="MaoC_dehydratas"/>
    <property type="match status" value="1"/>
</dbReference>
<proteinExistence type="predicted"/>
<name>A0ABD6C8N2_9EURY</name>
<dbReference type="RefSeq" id="WP_247376397.1">
    <property type="nucleotide sequence ID" value="NZ_JALLGV010000002.1"/>
</dbReference>
<dbReference type="PANTHER" id="PTHR43437:SF3">
    <property type="entry name" value="HYDROXYACYL-THIOESTER DEHYDRATASE TYPE 2, MITOCHONDRIAL"/>
    <property type="match status" value="1"/>
</dbReference>
<dbReference type="AlphaFoldDB" id="A0ABD6C8N2"/>
<dbReference type="InterPro" id="IPR029069">
    <property type="entry name" value="HotDog_dom_sf"/>
</dbReference>
<dbReference type="SUPFAM" id="SSF54631">
    <property type="entry name" value="CBS-domain pair"/>
    <property type="match status" value="1"/>
</dbReference>
<feature type="domain" description="CBS" evidence="3">
    <location>
        <begin position="75"/>
        <end position="132"/>
    </location>
</feature>
<organism evidence="4 5">
    <name type="scientific">Halorientalis brevis</name>
    <dbReference type="NCBI Taxonomy" id="1126241"/>
    <lineage>
        <taxon>Archaea</taxon>
        <taxon>Methanobacteriati</taxon>
        <taxon>Methanobacteriota</taxon>
        <taxon>Stenosarchaea group</taxon>
        <taxon>Halobacteria</taxon>
        <taxon>Halobacteriales</taxon>
        <taxon>Haloarculaceae</taxon>
        <taxon>Halorientalis</taxon>
    </lineage>
</organism>
<keyword evidence="5" id="KW-1185">Reference proteome</keyword>
<gene>
    <name evidence="4" type="ORF">ACFR9U_04285</name>
</gene>
<evidence type="ECO:0000313" key="5">
    <source>
        <dbReference type="Proteomes" id="UP001597119"/>
    </source>
</evidence>
<dbReference type="EMBL" id="JBHUDJ010000002">
    <property type="protein sequence ID" value="MFD1586188.1"/>
    <property type="molecule type" value="Genomic_DNA"/>
</dbReference>
<dbReference type="InterPro" id="IPR000644">
    <property type="entry name" value="CBS_dom"/>
</dbReference>
<reference evidence="4 5" key="1">
    <citation type="journal article" date="2019" name="Int. J. Syst. Evol. Microbiol.">
        <title>The Global Catalogue of Microorganisms (GCM) 10K type strain sequencing project: providing services to taxonomists for standard genome sequencing and annotation.</title>
        <authorList>
            <consortium name="The Broad Institute Genomics Platform"/>
            <consortium name="The Broad Institute Genome Sequencing Center for Infectious Disease"/>
            <person name="Wu L."/>
            <person name="Ma J."/>
        </authorList>
    </citation>
    <scope>NUCLEOTIDE SEQUENCE [LARGE SCALE GENOMIC DNA]</scope>
    <source>
        <strain evidence="4 5">CGMCC 1.12125</strain>
    </source>
</reference>
<dbReference type="GO" id="GO:0016836">
    <property type="term" value="F:hydro-lyase activity"/>
    <property type="evidence" value="ECO:0007669"/>
    <property type="project" value="UniProtKB-ARBA"/>
</dbReference>